<protein>
    <submittedName>
        <fullName evidence="2">Uncharacterized protein</fullName>
    </submittedName>
</protein>
<accession>A0A2M8LB86</accession>
<evidence type="ECO:0000313" key="2">
    <source>
        <dbReference type="EMBL" id="PJE73851.1"/>
    </source>
</evidence>
<organism evidence="2 3">
    <name type="scientific">Candidatus Taylorbacteria bacterium CG10_big_fil_rev_8_21_14_0_10_41_48</name>
    <dbReference type="NCBI Taxonomy" id="1975024"/>
    <lineage>
        <taxon>Bacteria</taxon>
        <taxon>Candidatus Tayloriibacteriota</taxon>
    </lineage>
</organism>
<feature type="transmembrane region" description="Helical" evidence="1">
    <location>
        <begin position="32"/>
        <end position="50"/>
    </location>
</feature>
<evidence type="ECO:0000313" key="3">
    <source>
        <dbReference type="Proteomes" id="UP000228700"/>
    </source>
</evidence>
<reference evidence="3" key="1">
    <citation type="submission" date="2017-09" db="EMBL/GenBank/DDBJ databases">
        <title>Depth-based differentiation of microbial function through sediment-hosted aquifers and enrichment of novel symbionts in the deep terrestrial subsurface.</title>
        <authorList>
            <person name="Probst A.J."/>
            <person name="Ladd B."/>
            <person name="Jarett J.K."/>
            <person name="Geller-Mcgrath D.E."/>
            <person name="Sieber C.M.K."/>
            <person name="Emerson J.B."/>
            <person name="Anantharaman K."/>
            <person name="Thomas B.C."/>
            <person name="Malmstrom R."/>
            <person name="Stieglmeier M."/>
            <person name="Klingl A."/>
            <person name="Woyke T."/>
            <person name="Ryan C.M."/>
            <person name="Banfield J.F."/>
        </authorList>
    </citation>
    <scope>NUCLEOTIDE SEQUENCE [LARGE SCALE GENOMIC DNA]</scope>
</reference>
<proteinExistence type="predicted"/>
<keyword evidence="1" id="KW-0812">Transmembrane</keyword>
<sequence length="118" mass="13449">MKTSPQHLFYQEFEAEKVLKRKQMFLLGPGKIIIAIVMLVILVTVSAPLTKKAWNSFEGYMSLPTLTFNPNDQVVKVTEADGTILTMDSGSNFYQRVSEIKKKGRYDRDYTGRLDGRP</sequence>
<evidence type="ECO:0000256" key="1">
    <source>
        <dbReference type="SAM" id="Phobius"/>
    </source>
</evidence>
<dbReference type="Proteomes" id="UP000228700">
    <property type="component" value="Unassembled WGS sequence"/>
</dbReference>
<keyword evidence="1" id="KW-0472">Membrane</keyword>
<comment type="caution">
    <text evidence="2">The sequence shown here is derived from an EMBL/GenBank/DDBJ whole genome shotgun (WGS) entry which is preliminary data.</text>
</comment>
<gene>
    <name evidence="2" type="ORF">COV01_03350</name>
</gene>
<dbReference type="AlphaFoldDB" id="A0A2M8LB86"/>
<dbReference type="EMBL" id="PFEQ01000014">
    <property type="protein sequence ID" value="PJE73851.1"/>
    <property type="molecule type" value="Genomic_DNA"/>
</dbReference>
<name>A0A2M8LB86_9BACT</name>
<keyword evidence="1" id="KW-1133">Transmembrane helix</keyword>